<evidence type="ECO:0000313" key="4">
    <source>
        <dbReference type="Proteomes" id="UP001235966"/>
    </source>
</evidence>
<keyword evidence="4" id="KW-1185">Reference proteome</keyword>
<dbReference type="InterPro" id="IPR017853">
    <property type="entry name" value="GH"/>
</dbReference>
<dbReference type="EC" id="3.2.1.20" evidence="3"/>
<comment type="caution">
    <text evidence="3">The sequence shown here is derived from an EMBL/GenBank/DDBJ whole genome shotgun (WGS) entry which is preliminary data.</text>
</comment>
<dbReference type="EMBL" id="JAUSQW010000001">
    <property type="protein sequence ID" value="MDP9800493.1"/>
    <property type="molecule type" value="Genomic_DNA"/>
</dbReference>
<dbReference type="GO" id="GO:0004558">
    <property type="term" value="F:alpha-1,4-glucosidase activity"/>
    <property type="evidence" value="ECO:0007669"/>
    <property type="project" value="UniProtKB-EC"/>
</dbReference>
<proteinExistence type="inferred from homology"/>
<dbReference type="Pfam" id="PF00128">
    <property type="entry name" value="Alpha-amylase"/>
    <property type="match status" value="1"/>
</dbReference>
<dbReference type="Proteomes" id="UP001235966">
    <property type="component" value="Unassembled WGS sequence"/>
</dbReference>
<gene>
    <name evidence="3" type="ORF">J2S49_000569</name>
</gene>
<protein>
    <submittedName>
        <fullName evidence="3">Alpha-glucosidase</fullName>
        <ecNumber evidence="3">3.2.1.20</ecNumber>
    </submittedName>
</protein>
<keyword evidence="3" id="KW-0326">Glycosidase</keyword>
<accession>A0ABT9NAF1</accession>
<dbReference type="CDD" id="cd11332">
    <property type="entry name" value="AmyAc_OligoGlu_TS"/>
    <property type="match status" value="1"/>
</dbReference>
<comment type="similarity">
    <text evidence="1">Belongs to the glycosyl hydrolase 13 family.</text>
</comment>
<dbReference type="RefSeq" id="WP_278057868.1">
    <property type="nucleotide sequence ID" value="NZ_CP121247.1"/>
</dbReference>
<dbReference type="InterPro" id="IPR006047">
    <property type="entry name" value="GH13_cat_dom"/>
</dbReference>
<evidence type="ECO:0000313" key="3">
    <source>
        <dbReference type="EMBL" id="MDP9800493.1"/>
    </source>
</evidence>
<reference evidence="3 4" key="1">
    <citation type="submission" date="2023-07" db="EMBL/GenBank/DDBJ databases">
        <title>Sequencing the genomes of 1000 actinobacteria strains.</title>
        <authorList>
            <person name="Klenk H.-P."/>
        </authorList>
    </citation>
    <scope>NUCLEOTIDE SEQUENCE [LARGE SCALE GENOMIC DNA]</scope>
    <source>
        <strain evidence="3 4">DSM 102162</strain>
    </source>
</reference>
<organism evidence="3 4">
    <name type="scientific">Arcanobacterium wilhelmae</name>
    <dbReference type="NCBI Taxonomy" id="1803177"/>
    <lineage>
        <taxon>Bacteria</taxon>
        <taxon>Bacillati</taxon>
        <taxon>Actinomycetota</taxon>
        <taxon>Actinomycetes</taxon>
        <taxon>Actinomycetales</taxon>
        <taxon>Actinomycetaceae</taxon>
        <taxon>Arcanobacterium</taxon>
    </lineage>
</organism>
<dbReference type="PANTHER" id="PTHR10357:SF179">
    <property type="entry name" value="NEUTRAL AND BASIC AMINO ACID TRANSPORT PROTEIN RBAT"/>
    <property type="match status" value="1"/>
</dbReference>
<feature type="domain" description="Glycosyl hydrolase family 13 catalytic" evidence="2">
    <location>
        <begin position="21"/>
        <end position="437"/>
    </location>
</feature>
<keyword evidence="3" id="KW-0378">Hydrolase</keyword>
<evidence type="ECO:0000256" key="1">
    <source>
        <dbReference type="ARBA" id="ARBA00008061"/>
    </source>
</evidence>
<dbReference type="PANTHER" id="PTHR10357">
    <property type="entry name" value="ALPHA-AMYLASE FAMILY MEMBER"/>
    <property type="match status" value="1"/>
</dbReference>
<evidence type="ECO:0000259" key="2">
    <source>
        <dbReference type="SMART" id="SM00642"/>
    </source>
</evidence>
<dbReference type="Gene3D" id="3.90.400.10">
    <property type="entry name" value="Oligo-1,6-glucosidase, Domain 2"/>
    <property type="match status" value="1"/>
</dbReference>
<dbReference type="InterPro" id="IPR045857">
    <property type="entry name" value="O16G_dom_2"/>
</dbReference>
<dbReference type="Gene3D" id="3.20.20.80">
    <property type="entry name" value="Glycosidases"/>
    <property type="match status" value="1"/>
</dbReference>
<dbReference type="SUPFAM" id="SSF51445">
    <property type="entry name" value="(Trans)glycosidases"/>
    <property type="match status" value="1"/>
</dbReference>
<name>A0ABT9NAF1_9ACTO</name>
<dbReference type="SMART" id="SM00642">
    <property type="entry name" value="Aamy"/>
    <property type="match status" value="1"/>
</dbReference>
<sequence length="573" mass="63877">MQILHRANETHEWWREAVIYQIYPRSFASSGGPIGDLGGITSRLGYIKQLGADAIWLSPFYRSPQKDAGYDVADYRSVDPMFGDNHAAEAMIEKAHLLDLKVIVDLVPNHTSDQHAWFQAALAGGKDAPERAHYWFRDGKGEGGNEPPNDWLSVFGGPAWTRVKDRADAPGSPWENDDSWYLHLFDSSQPDLNWTDPAVHEEFNSILRYWLDRGADGFRVDVAHGLAKDPELPDWQYHWDMVSGGSEVPENVPAPPQWNRPEVHEIYREWRGVLNDYGQPALVAEAWLGDPKDMKLYVRRDEMSQAFNFDFLISPFEEAAYRKVIAESLAEMDAVGAPTTWVLSNHDVVRAASRFGLSTMGKGPNGIRAWEEQPDAALGARRALAAHALQAALPGSLYIYQGEELSLPEHTSLPDEVRQDPTFFRTNGAEAGRDGCRVPLPWLAEHPSFGFSPDGSSWLPQPHEWTELAMDRQALDPNSSLNFFKKMYQLRKVVGLGSAELLEADGPGLHYVSRAQGRDPLHIVTAFDEPVELPAGARVVLASSEVTQAGGEKAEGYVPANSTVWYVVDRQGL</sequence>